<comment type="caution">
    <text evidence="2">The sequence shown here is derived from an EMBL/GenBank/DDBJ whole genome shotgun (WGS) entry which is preliminary data.</text>
</comment>
<organism evidence="2 3">
    <name type="scientific">Armillaria novae-zelandiae</name>
    <dbReference type="NCBI Taxonomy" id="153914"/>
    <lineage>
        <taxon>Eukaryota</taxon>
        <taxon>Fungi</taxon>
        <taxon>Dikarya</taxon>
        <taxon>Basidiomycota</taxon>
        <taxon>Agaricomycotina</taxon>
        <taxon>Agaricomycetes</taxon>
        <taxon>Agaricomycetidae</taxon>
        <taxon>Agaricales</taxon>
        <taxon>Marasmiineae</taxon>
        <taxon>Physalacriaceae</taxon>
        <taxon>Armillaria</taxon>
    </lineage>
</organism>
<evidence type="ECO:0000256" key="1">
    <source>
        <dbReference type="SAM" id="MobiDB-lite"/>
    </source>
</evidence>
<feature type="compositionally biased region" description="Acidic residues" evidence="1">
    <location>
        <begin position="29"/>
        <end position="42"/>
    </location>
</feature>
<feature type="compositionally biased region" description="Basic and acidic residues" evidence="1">
    <location>
        <begin position="43"/>
        <end position="60"/>
    </location>
</feature>
<accession>A0AA39NN03</accession>
<dbReference type="AlphaFoldDB" id="A0AA39NN03"/>
<dbReference type="EMBL" id="JAUEPR010000069">
    <property type="protein sequence ID" value="KAK0468646.1"/>
    <property type="molecule type" value="Genomic_DNA"/>
</dbReference>
<evidence type="ECO:0000313" key="2">
    <source>
        <dbReference type="EMBL" id="KAK0468646.1"/>
    </source>
</evidence>
<dbReference type="Proteomes" id="UP001175227">
    <property type="component" value="Unassembled WGS sequence"/>
</dbReference>
<feature type="compositionally biased region" description="Polar residues" evidence="1">
    <location>
        <begin position="314"/>
        <end position="325"/>
    </location>
</feature>
<reference evidence="2" key="1">
    <citation type="submission" date="2023-06" db="EMBL/GenBank/DDBJ databases">
        <authorList>
            <consortium name="Lawrence Berkeley National Laboratory"/>
            <person name="Ahrendt S."/>
            <person name="Sahu N."/>
            <person name="Indic B."/>
            <person name="Wong-Bajracharya J."/>
            <person name="Merenyi Z."/>
            <person name="Ke H.-M."/>
            <person name="Monk M."/>
            <person name="Kocsube S."/>
            <person name="Drula E."/>
            <person name="Lipzen A."/>
            <person name="Balint B."/>
            <person name="Henrissat B."/>
            <person name="Andreopoulos B."/>
            <person name="Martin F.M."/>
            <person name="Harder C.B."/>
            <person name="Rigling D."/>
            <person name="Ford K.L."/>
            <person name="Foster G.D."/>
            <person name="Pangilinan J."/>
            <person name="Papanicolaou A."/>
            <person name="Barry K."/>
            <person name="LaButti K."/>
            <person name="Viragh M."/>
            <person name="Koriabine M."/>
            <person name="Yan M."/>
            <person name="Riley R."/>
            <person name="Champramary S."/>
            <person name="Plett K.L."/>
            <person name="Tsai I.J."/>
            <person name="Slot J."/>
            <person name="Sipos G."/>
            <person name="Plett J."/>
            <person name="Nagy L.G."/>
            <person name="Grigoriev I.V."/>
        </authorList>
    </citation>
    <scope>NUCLEOTIDE SEQUENCE</scope>
    <source>
        <strain evidence="2">ICMP 16352</strain>
    </source>
</reference>
<feature type="compositionally biased region" description="Acidic residues" evidence="1">
    <location>
        <begin position="220"/>
        <end position="235"/>
    </location>
</feature>
<sequence length="510" mass="55460">MAKLGADIAEGTSHAYEVKITPIPNDPDSLSEEYSEIEDEHESSEKAEEQAKEDEDHTEGGDAEVVGSSFLLSAVPTAETSQPCSVTSFEHTKVVPFVDLRSMVPPLAPSDTSSEVEGSRVDHHFIFDPNFPSHGRLTTIFKTGPPVLAKRSQDKPKKVVPLHTDNAALPAEVLKESNPPQLEEQETTSPVVVECSVVTLPSVTPAEEVLPAFPVAEPMNVDDDDQPLSPPEDEAFMSLEPTFNPPAHIEAPNSLDEIDYSTLPAIVARPSHLEKSLENVHRSHRARRSPPAKNAPVNPKPASQNPLKRRLQKLAQSSVQQQLQEGSLDEADTSRPRKQRSAPALGDIDKEPAAKRAKTVSFTTDDVLPTPAVCKCGPSPTKPPLVALGMGGGGFGEMPNESFKVLANGIAHIGVLEVEEDYGRFVKVDGHLWNKEVVVFVGEWYSKPCDQCKSRGMHCQEVSSFRPTLEVVAQKAKSMISKIRQFLAGLDILEDAQVVQDQVASLRQSV</sequence>
<gene>
    <name evidence="2" type="ORF">IW261DRAFT_1573596</name>
</gene>
<evidence type="ECO:0000313" key="3">
    <source>
        <dbReference type="Proteomes" id="UP001175227"/>
    </source>
</evidence>
<feature type="region of interest" description="Disordered" evidence="1">
    <location>
        <begin position="217"/>
        <end position="252"/>
    </location>
</feature>
<feature type="compositionally biased region" description="Low complexity" evidence="1">
    <location>
        <begin position="291"/>
        <end position="302"/>
    </location>
</feature>
<feature type="region of interest" description="Disordered" evidence="1">
    <location>
        <begin position="276"/>
        <end position="359"/>
    </location>
</feature>
<feature type="region of interest" description="Disordered" evidence="1">
    <location>
        <begin position="1"/>
        <end position="64"/>
    </location>
</feature>
<name>A0AA39NN03_9AGAR</name>
<proteinExistence type="predicted"/>
<protein>
    <submittedName>
        <fullName evidence="2">Uncharacterized protein</fullName>
    </submittedName>
</protein>
<keyword evidence="3" id="KW-1185">Reference proteome</keyword>